<organism evidence="1 2">
    <name type="scientific">Chitinophaga tropicalis</name>
    <dbReference type="NCBI Taxonomy" id="2683588"/>
    <lineage>
        <taxon>Bacteria</taxon>
        <taxon>Pseudomonadati</taxon>
        <taxon>Bacteroidota</taxon>
        <taxon>Chitinophagia</taxon>
        <taxon>Chitinophagales</taxon>
        <taxon>Chitinophagaceae</taxon>
        <taxon>Chitinophaga</taxon>
    </lineage>
</organism>
<dbReference type="Gene3D" id="1.10.1740.10">
    <property type="match status" value="1"/>
</dbReference>
<dbReference type="AlphaFoldDB" id="A0A7K1U3Q2"/>
<dbReference type="SUPFAM" id="SSF88659">
    <property type="entry name" value="Sigma3 and sigma4 domains of RNA polymerase sigma factors"/>
    <property type="match status" value="1"/>
</dbReference>
<reference evidence="1 2" key="1">
    <citation type="submission" date="2019-12" db="EMBL/GenBank/DDBJ databases">
        <title>Chitinophaga sp. strain ysch24 (GDMCC 1.1355), whole genome shotgun sequence.</title>
        <authorList>
            <person name="Zhang X."/>
        </authorList>
    </citation>
    <scope>NUCLEOTIDE SEQUENCE [LARGE SCALE GENOMIC DNA]</scope>
    <source>
        <strain evidence="2">ysch24</strain>
    </source>
</reference>
<dbReference type="SUPFAM" id="SSF88946">
    <property type="entry name" value="Sigma2 domain of RNA polymerase sigma factors"/>
    <property type="match status" value="1"/>
</dbReference>
<name>A0A7K1U3Q2_9BACT</name>
<dbReference type="GO" id="GO:0003700">
    <property type="term" value="F:DNA-binding transcription factor activity"/>
    <property type="evidence" value="ECO:0007669"/>
    <property type="project" value="InterPro"/>
</dbReference>
<gene>
    <name evidence="1" type="ORF">GO493_11960</name>
</gene>
<comment type="caution">
    <text evidence="1">The sequence shown here is derived from an EMBL/GenBank/DDBJ whole genome shotgun (WGS) entry which is preliminary data.</text>
</comment>
<sequence length="168" mass="19843">MEQNETQWLTNIYKETFPLVAHMIQQRGGDLDTAKDLFHDALIIYLEKHRNNSLDIHVSASAYLAGITRMLWLKRYRNNKQYVPLDDHLSIPEDKEQQVKPLLHHLRTAGKKCLQLLQAFYYDQRSMQEIAETFHYSSPHSATVQKYKCLEKVREQIKHADIYEETIA</sequence>
<dbReference type="InterPro" id="IPR013324">
    <property type="entry name" value="RNA_pol_sigma_r3/r4-like"/>
</dbReference>
<dbReference type="GO" id="GO:0006352">
    <property type="term" value="P:DNA-templated transcription initiation"/>
    <property type="evidence" value="ECO:0007669"/>
    <property type="project" value="InterPro"/>
</dbReference>
<dbReference type="Proteomes" id="UP000461730">
    <property type="component" value="Unassembled WGS sequence"/>
</dbReference>
<dbReference type="EMBL" id="WRXN01000004">
    <property type="protein sequence ID" value="MVT08978.1"/>
    <property type="molecule type" value="Genomic_DNA"/>
</dbReference>
<accession>A0A7K1U3Q2</accession>
<protein>
    <submittedName>
        <fullName evidence="1">Sigma-70 family RNA polymerase sigma factor</fullName>
    </submittedName>
</protein>
<dbReference type="InterPro" id="IPR013325">
    <property type="entry name" value="RNA_pol_sigma_r2"/>
</dbReference>
<keyword evidence="2" id="KW-1185">Reference proteome</keyword>
<evidence type="ECO:0000313" key="2">
    <source>
        <dbReference type="Proteomes" id="UP000461730"/>
    </source>
</evidence>
<dbReference type="RefSeq" id="WP_157306394.1">
    <property type="nucleotide sequence ID" value="NZ_WRXN01000004.1"/>
</dbReference>
<proteinExistence type="predicted"/>
<evidence type="ECO:0000313" key="1">
    <source>
        <dbReference type="EMBL" id="MVT08978.1"/>
    </source>
</evidence>